<proteinExistence type="inferred from homology"/>
<evidence type="ECO:0000313" key="4">
    <source>
        <dbReference type="Proteomes" id="UP000274271"/>
    </source>
</evidence>
<comment type="caution">
    <text evidence="3">The sequence shown here is derived from an EMBL/GenBank/DDBJ whole genome shotgun (WGS) entry which is preliminary data.</text>
</comment>
<keyword evidence="4" id="KW-1185">Reference proteome</keyword>
<name>A0A3P1CXK0_9BACT</name>
<reference evidence="3 4" key="1">
    <citation type="submission" date="2018-11" db="EMBL/GenBank/DDBJ databases">
        <authorList>
            <person name="Zhou Z."/>
            <person name="Wang G."/>
        </authorList>
    </citation>
    <scope>NUCLEOTIDE SEQUENCE [LARGE SCALE GENOMIC DNA]</scope>
    <source>
        <strain evidence="3 4">KCTC42998</strain>
    </source>
</reference>
<protein>
    <recommendedName>
        <fullName evidence="2">YCII-related domain-containing protein</fullName>
    </recommendedName>
</protein>
<evidence type="ECO:0000256" key="1">
    <source>
        <dbReference type="ARBA" id="ARBA00007689"/>
    </source>
</evidence>
<evidence type="ECO:0000259" key="2">
    <source>
        <dbReference type="Pfam" id="PF03795"/>
    </source>
</evidence>
<comment type="similarity">
    <text evidence="1">Belongs to the YciI family.</text>
</comment>
<dbReference type="Proteomes" id="UP000274271">
    <property type="component" value="Unassembled WGS sequence"/>
</dbReference>
<dbReference type="OrthoDB" id="7782105at2"/>
<organism evidence="3 4">
    <name type="scientific">Larkinella knui</name>
    <dbReference type="NCBI Taxonomy" id="2025310"/>
    <lineage>
        <taxon>Bacteria</taxon>
        <taxon>Pseudomonadati</taxon>
        <taxon>Bacteroidota</taxon>
        <taxon>Cytophagia</taxon>
        <taxon>Cytophagales</taxon>
        <taxon>Spirosomataceae</taxon>
        <taxon>Larkinella</taxon>
    </lineage>
</organism>
<sequence length="117" mass="12829">MEKFMLIFHGQRMDETMFQALSPEDFQAEIEKWNTWIGGIAAQGKLVGTEGLLPEGKVLTGGGKVVTDGPYTEGKEIVGGYMVFNADSFDEAISLAQGCPMFDTGGKVEVRQIQKFM</sequence>
<dbReference type="EMBL" id="RQJP01000001">
    <property type="protein sequence ID" value="RRB18071.1"/>
    <property type="molecule type" value="Genomic_DNA"/>
</dbReference>
<dbReference type="InterPro" id="IPR011008">
    <property type="entry name" value="Dimeric_a/b-barrel"/>
</dbReference>
<dbReference type="Gene3D" id="3.30.70.1060">
    <property type="entry name" value="Dimeric alpha+beta barrel"/>
    <property type="match status" value="1"/>
</dbReference>
<dbReference type="Pfam" id="PF03795">
    <property type="entry name" value="YCII"/>
    <property type="match status" value="1"/>
</dbReference>
<dbReference type="InterPro" id="IPR005545">
    <property type="entry name" value="YCII"/>
</dbReference>
<dbReference type="AlphaFoldDB" id="A0A3P1CXK0"/>
<gene>
    <name evidence="3" type="ORF">EHT87_07300</name>
</gene>
<dbReference type="SUPFAM" id="SSF54909">
    <property type="entry name" value="Dimeric alpha+beta barrel"/>
    <property type="match status" value="1"/>
</dbReference>
<feature type="domain" description="YCII-related" evidence="2">
    <location>
        <begin position="50"/>
        <end position="116"/>
    </location>
</feature>
<dbReference type="PANTHER" id="PTHR35174">
    <property type="entry name" value="BLL7171 PROTEIN-RELATED"/>
    <property type="match status" value="1"/>
</dbReference>
<accession>A0A3P1CXK0</accession>
<dbReference type="RefSeq" id="WP_124905299.1">
    <property type="nucleotide sequence ID" value="NZ_RQJP01000001.1"/>
</dbReference>
<evidence type="ECO:0000313" key="3">
    <source>
        <dbReference type="EMBL" id="RRB18071.1"/>
    </source>
</evidence>